<dbReference type="NCBIfam" id="TIGR00103">
    <property type="entry name" value="DNA_YbaB_EbfC"/>
    <property type="match status" value="1"/>
</dbReference>
<dbReference type="InterPro" id="IPR004401">
    <property type="entry name" value="YbaB/EbfC"/>
</dbReference>
<proteinExistence type="inferred from homology"/>
<dbReference type="AlphaFoldDB" id="C0GJ86"/>
<dbReference type="Gene3D" id="3.30.1310.10">
    <property type="entry name" value="Nucleoid-associated protein YbaB-like domain"/>
    <property type="match status" value="1"/>
</dbReference>
<dbReference type="STRING" id="555088.DealDRAFT_2545"/>
<comment type="subcellular location">
    <subcellularLocation>
        <location evidence="3">Cytoplasm</location>
        <location evidence="3">Nucleoid</location>
    </subcellularLocation>
</comment>
<dbReference type="InterPro" id="IPR036894">
    <property type="entry name" value="YbaB-like_sf"/>
</dbReference>
<dbReference type="GO" id="GO:0003677">
    <property type="term" value="F:DNA binding"/>
    <property type="evidence" value="ECO:0007669"/>
    <property type="project" value="UniProtKB-UniRule"/>
</dbReference>
<gene>
    <name evidence="5" type="ORF">DealDRAFT_2545</name>
</gene>
<dbReference type="eggNOG" id="COG0718">
    <property type="taxonomic scope" value="Bacteria"/>
</dbReference>
<keyword evidence="6" id="KW-1185">Reference proteome</keyword>
<keyword evidence="2 3" id="KW-0238">DNA-binding</keyword>
<dbReference type="FunFam" id="3.30.1310.10:FF:000002">
    <property type="entry name" value="Nucleoid-associated protein IKC_06587"/>
    <property type="match status" value="1"/>
</dbReference>
<keyword evidence="1 3" id="KW-0963">Cytoplasm</keyword>
<dbReference type="PANTHER" id="PTHR33449">
    <property type="entry name" value="NUCLEOID-ASSOCIATED PROTEIN YBAB"/>
    <property type="match status" value="1"/>
</dbReference>
<comment type="function">
    <text evidence="3">Binds to DNA and alters its conformation. May be involved in regulation of gene expression, nucleoid organization and DNA protection.</text>
</comment>
<sequence length="106" mass="11682">MYGGNMGNMMKQVQKMQKQMAKMQEEIQEKVVEATSGGGMVRVEVNGKKEMVSLTIDPEAVDPEDVEMLQDMILAAVNEGLRKMDELSASEMKKLTGGMNLPPGLF</sequence>
<evidence type="ECO:0000256" key="4">
    <source>
        <dbReference type="SAM" id="Coils"/>
    </source>
</evidence>
<keyword evidence="4" id="KW-0175">Coiled coil</keyword>
<dbReference type="Pfam" id="PF02575">
    <property type="entry name" value="YbaB_DNA_bd"/>
    <property type="match status" value="1"/>
</dbReference>
<name>C0GJ86_DETAL</name>
<evidence type="ECO:0000256" key="2">
    <source>
        <dbReference type="ARBA" id="ARBA00023125"/>
    </source>
</evidence>
<comment type="similarity">
    <text evidence="3">Belongs to the YbaB/EbfC family.</text>
</comment>
<evidence type="ECO:0000256" key="3">
    <source>
        <dbReference type="HAMAP-Rule" id="MF_00274"/>
    </source>
</evidence>
<dbReference type="PANTHER" id="PTHR33449:SF1">
    <property type="entry name" value="NUCLEOID-ASSOCIATED PROTEIN YBAB"/>
    <property type="match status" value="1"/>
</dbReference>
<evidence type="ECO:0000256" key="1">
    <source>
        <dbReference type="ARBA" id="ARBA00022490"/>
    </source>
</evidence>
<dbReference type="OrthoDB" id="9795263at2"/>
<comment type="caution">
    <text evidence="5">The sequence shown here is derived from an EMBL/GenBank/DDBJ whole genome shotgun (WGS) entry which is preliminary data.</text>
</comment>
<dbReference type="GO" id="GO:0043590">
    <property type="term" value="C:bacterial nucleoid"/>
    <property type="evidence" value="ECO:0007669"/>
    <property type="project" value="UniProtKB-UniRule"/>
</dbReference>
<dbReference type="Proteomes" id="UP000006443">
    <property type="component" value="Unassembled WGS sequence"/>
</dbReference>
<dbReference type="RefSeq" id="WP_008518054.1">
    <property type="nucleotide sequence ID" value="NZ_ACJM01000015.1"/>
</dbReference>
<feature type="coiled-coil region" evidence="4">
    <location>
        <begin position="6"/>
        <end position="33"/>
    </location>
</feature>
<reference evidence="5 6" key="1">
    <citation type="submission" date="2009-02" db="EMBL/GenBank/DDBJ databases">
        <title>Sequencing of the draft genome and assembly of Dethiobacter alkaliphilus AHT 1.</title>
        <authorList>
            <consortium name="US DOE Joint Genome Institute (JGI-PGF)"/>
            <person name="Lucas S."/>
            <person name="Copeland A."/>
            <person name="Lapidus A."/>
            <person name="Glavina del Rio T."/>
            <person name="Dalin E."/>
            <person name="Tice H."/>
            <person name="Bruce D."/>
            <person name="Goodwin L."/>
            <person name="Pitluck S."/>
            <person name="Larimer F."/>
            <person name="Land M.L."/>
            <person name="Hauser L."/>
            <person name="Muyzer G."/>
        </authorList>
    </citation>
    <scope>NUCLEOTIDE SEQUENCE [LARGE SCALE GENOMIC DNA]</scope>
    <source>
        <strain evidence="5 6">AHT 1</strain>
    </source>
</reference>
<accession>C0GJ86</accession>
<dbReference type="SUPFAM" id="SSF82607">
    <property type="entry name" value="YbaB-like"/>
    <property type="match status" value="1"/>
</dbReference>
<dbReference type="EMBL" id="ACJM01000015">
    <property type="protein sequence ID" value="EEG76571.1"/>
    <property type="molecule type" value="Genomic_DNA"/>
</dbReference>
<dbReference type="HAMAP" id="MF_00274">
    <property type="entry name" value="DNA_YbaB_EbfC"/>
    <property type="match status" value="1"/>
</dbReference>
<dbReference type="GO" id="GO:0005829">
    <property type="term" value="C:cytosol"/>
    <property type="evidence" value="ECO:0007669"/>
    <property type="project" value="TreeGrafter"/>
</dbReference>
<organism evidence="5 6">
    <name type="scientific">Dethiobacter alkaliphilus AHT 1</name>
    <dbReference type="NCBI Taxonomy" id="555088"/>
    <lineage>
        <taxon>Bacteria</taxon>
        <taxon>Bacillati</taxon>
        <taxon>Bacillota</taxon>
        <taxon>Dethiobacteria</taxon>
        <taxon>Dethiobacterales</taxon>
        <taxon>Dethiobacteraceae</taxon>
        <taxon>Dethiobacter</taxon>
    </lineage>
</organism>
<dbReference type="PIRSF" id="PIRSF004555">
    <property type="entry name" value="UCP004555"/>
    <property type="match status" value="1"/>
</dbReference>
<protein>
    <recommendedName>
        <fullName evidence="3">Nucleoid-associated protein DealDRAFT_2545</fullName>
    </recommendedName>
</protein>
<comment type="subunit">
    <text evidence="3">Homodimer.</text>
</comment>
<evidence type="ECO:0000313" key="5">
    <source>
        <dbReference type="EMBL" id="EEG76571.1"/>
    </source>
</evidence>
<evidence type="ECO:0000313" key="6">
    <source>
        <dbReference type="Proteomes" id="UP000006443"/>
    </source>
</evidence>